<dbReference type="InterPro" id="IPR029063">
    <property type="entry name" value="SAM-dependent_MTases_sf"/>
</dbReference>
<reference evidence="4" key="1">
    <citation type="submission" date="2023-06" db="EMBL/GenBank/DDBJ databases">
        <title>Identification and characterization of horizontal gene transfer across gut microbiota members of farm animals based on homology search.</title>
        <authorList>
            <person name="Zeman M."/>
            <person name="Kubasova T."/>
            <person name="Jahodarova E."/>
            <person name="Nykrynova M."/>
            <person name="Rychlik I."/>
        </authorList>
    </citation>
    <scope>NUCLEOTIDE SEQUENCE [LARGE SCALE GENOMIC DNA]</scope>
    <source>
        <strain evidence="4">153_Feed</strain>
    </source>
</reference>
<dbReference type="EMBL" id="JAUDEA010000002">
    <property type="protein sequence ID" value="MDM8270439.1"/>
    <property type="molecule type" value="Genomic_DNA"/>
</dbReference>
<comment type="caution">
    <text evidence="3">The sequence shown here is derived from an EMBL/GenBank/DDBJ whole genome shotgun (WGS) entry which is preliminary data.</text>
</comment>
<dbReference type="GO" id="GO:0008168">
    <property type="term" value="F:methyltransferase activity"/>
    <property type="evidence" value="ECO:0007669"/>
    <property type="project" value="UniProtKB-KW"/>
</dbReference>
<dbReference type="GO" id="GO:0032259">
    <property type="term" value="P:methylation"/>
    <property type="evidence" value="ECO:0007669"/>
    <property type="project" value="UniProtKB-KW"/>
</dbReference>
<keyword evidence="1 3" id="KW-0489">Methyltransferase</keyword>
<dbReference type="PROSITE" id="PS00092">
    <property type="entry name" value="N6_MTASE"/>
    <property type="match status" value="1"/>
</dbReference>
<reference evidence="3 4" key="3">
    <citation type="submission" date="2023-06" db="EMBL/GenBank/DDBJ databases">
        <authorList>
            <person name="Zeman M."/>
            <person name="Kubasova T."/>
            <person name="Jahodarova E."/>
            <person name="Nykrynova M."/>
            <person name="Rychlik I."/>
        </authorList>
    </citation>
    <scope>NUCLEOTIDE SEQUENCE [LARGE SCALE GENOMIC DNA]</scope>
    <source>
        <strain evidence="3 4">153_Feed</strain>
    </source>
</reference>
<protein>
    <submittedName>
        <fullName evidence="3">RsmD family RNA methyltransferase</fullName>
    </submittedName>
</protein>
<dbReference type="Pfam" id="PF03602">
    <property type="entry name" value="Cons_hypoth95"/>
    <property type="match status" value="1"/>
</dbReference>
<dbReference type="InterPro" id="IPR004398">
    <property type="entry name" value="RNA_MeTrfase_RsmD"/>
</dbReference>
<keyword evidence="4" id="KW-1185">Reference proteome</keyword>
<dbReference type="Proteomes" id="UP001529256">
    <property type="component" value="Unassembled WGS sequence"/>
</dbReference>
<dbReference type="SUPFAM" id="SSF53335">
    <property type="entry name" value="S-adenosyl-L-methionine-dependent methyltransferases"/>
    <property type="match status" value="1"/>
</dbReference>
<dbReference type="PIRSF" id="PIRSF004553">
    <property type="entry name" value="CHP00095"/>
    <property type="match status" value="1"/>
</dbReference>
<sequence length="196" mass="20781">MRIVGGKWRGRTIEAPEGRGVTRPTTDRTREQIASMILSACGLDLSDRSVLDAFAGSGAMGLELLSRGAARATFIDRDRRAAARVRRSAEALGAKPGEFSALAGDVFSLVDRGLVGAPFGVVFLDPPYALSAERVSDLVDRLTVTGQLSDDAVIVYEHASDAEGLACATVLNLVKSKRHGITAVDLLVVSREEDPS</sequence>
<gene>
    <name evidence="3" type="ORF">QUW25_01875</name>
</gene>
<evidence type="ECO:0000313" key="3">
    <source>
        <dbReference type="EMBL" id="MDM8270439.1"/>
    </source>
</evidence>
<dbReference type="Gene3D" id="3.40.50.150">
    <property type="entry name" value="Vaccinia Virus protein VP39"/>
    <property type="match status" value="1"/>
</dbReference>
<evidence type="ECO:0000256" key="1">
    <source>
        <dbReference type="ARBA" id="ARBA00022603"/>
    </source>
</evidence>
<evidence type="ECO:0000256" key="2">
    <source>
        <dbReference type="ARBA" id="ARBA00022679"/>
    </source>
</evidence>
<name>A0ABT7V1F1_9ACTN</name>
<evidence type="ECO:0000313" key="4">
    <source>
        <dbReference type="Proteomes" id="UP001529256"/>
    </source>
</evidence>
<reference evidence="3 4" key="2">
    <citation type="submission" date="2023-06" db="EMBL/GenBank/DDBJ databases">
        <title>Identification and characterization of horizontal gene transfer across gut microbiota members of farm animals based on homology search.</title>
        <authorList>
            <person name="Schwarzerova J."/>
            <person name="Nykrynova M."/>
            <person name="Jureckova K."/>
            <person name="Cejkova D."/>
            <person name="Rychlik I."/>
        </authorList>
    </citation>
    <scope>NUCLEOTIDE SEQUENCE [LARGE SCALE GENOMIC DNA]</scope>
    <source>
        <strain evidence="3 4">153_Feed</strain>
    </source>
</reference>
<organism evidence="3 4">
    <name type="scientific">Thermophilibacter provencensis</name>
    <dbReference type="NCBI Taxonomy" id="1852386"/>
    <lineage>
        <taxon>Bacteria</taxon>
        <taxon>Bacillati</taxon>
        <taxon>Actinomycetota</taxon>
        <taxon>Coriobacteriia</taxon>
        <taxon>Coriobacteriales</taxon>
        <taxon>Atopobiaceae</taxon>
        <taxon>Thermophilibacter</taxon>
    </lineage>
</organism>
<dbReference type="RefSeq" id="WP_289510540.1">
    <property type="nucleotide sequence ID" value="NZ_JAUDEA010000002.1"/>
</dbReference>
<dbReference type="CDD" id="cd02440">
    <property type="entry name" value="AdoMet_MTases"/>
    <property type="match status" value="1"/>
</dbReference>
<keyword evidence="2" id="KW-0808">Transferase</keyword>
<proteinExistence type="predicted"/>
<dbReference type="InterPro" id="IPR002052">
    <property type="entry name" value="DNA_methylase_N6_adenine_CS"/>
</dbReference>
<accession>A0ABT7V1F1</accession>
<dbReference type="PANTHER" id="PTHR43542">
    <property type="entry name" value="METHYLTRANSFERASE"/>
    <property type="match status" value="1"/>
</dbReference>
<dbReference type="PANTHER" id="PTHR43542:SF1">
    <property type="entry name" value="METHYLTRANSFERASE"/>
    <property type="match status" value="1"/>
</dbReference>